<gene>
    <name evidence="2" type="ORF">HLA99_00445</name>
</gene>
<reference evidence="2 3" key="1">
    <citation type="submission" date="2020-05" db="EMBL/GenBank/DDBJ databases">
        <title>MicrobeNet Type strains.</title>
        <authorList>
            <person name="Nicholson A.C."/>
        </authorList>
    </citation>
    <scope>NUCLEOTIDE SEQUENCE [LARGE SCALE GENOMIC DNA]</scope>
    <source>
        <strain evidence="2 3">JCM 14282</strain>
    </source>
</reference>
<dbReference type="Proteomes" id="UP000543598">
    <property type="component" value="Unassembled WGS sequence"/>
</dbReference>
<organism evidence="2 3">
    <name type="scientific">Microbacterium ulmi</name>
    <dbReference type="NCBI Taxonomy" id="179095"/>
    <lineage>
        <taxon>Bacteria</taxon>
        <taxon>Bacillati</taxon>
        <taxon>Actinomycetota</taxon>
        <taxon>Actinomycetes</taxon>
        <taxon>Micrococcales</taxon>
        <taxon>Microbacteriaceae</taxon>
        <taxon>Microbacterium</taxon>
    </lineage>
</organism>
<sequence>MTTASDDRLLRGLRVIRRVGPPTEYPWSGLLAVMPSGESRVLVDVDAFEDGWPGWDAAPGGHVVAPLDVLRVSRGHLAVLPLCVERLDDVVARRDASGATLTDGERLTVAVSLVRGLAELATYASADATGAWWVTSDARPVFAPAPHGQSAAASTEALLRRLAAASERLGAALEAAAGLVTEPSRVAREAERIEEGLFAAATPEPLALTVFSPRQARALSVHRETGDAILDEEAPGGGLFHHLARHVDSDLADLASRATTAVWRALHRRPRERRAGPWVAAGVLVAAIVGGAALLPSAADEPTSAASPTLEPGQRVPSASSSDDEDPPQPQVGGDLESIASALLEARLACRDDVACLGSVLAEPSASLPPGAIDLAATARTITLVDEFGGAAVLRVAANDGAQPAQLVVVIREDERWLLRDVHDVAEQPSS</sequence>
<evidence type="ECO:0000313" key="3">
    <source>
        <dbReference type="Proteomes" id="UP000543598"/>
    </source>
</evidence>
<dbReference type="RefSeq" id="WP_167040620.1">
    <property type="nucleotide sequence ID" value="NZ_BAAANA010000003.1"/>
</dbReference>
<evidence type="ECO:0000256" key="1">
    <source>
        <dbReference type="SAM" id="MobiDB-lite"/>
    </source>
</evidence>
<protein>
    <submittedName>
        <fullName evidence="2">Uncharacterized protein</fullName>
    </submittedName>
</protein>
<evidence type="ECO:0000313" key="2">
    <source>
        <dbReference type="EMBL" id="NNH02343.1"/>
    </source>
</evidence>
<feature type="region of interest" description="Disordered" evidence="1">
    <location>
        <begin position="299"/>
        <end position="334"/>
    </location>
</feature>
<accession>A0A7Y2LZG1</accession>
<proteinExistence type="predicted"/>
<dbReference type="EMBL" id="JABEMB010000001">
    <property type="protein sequence ID" value="NNH02343.1"/>
    <property type="molecule type" value="Genomic_DNA"/>
</dbReference>
<keyword evidence="3" id="KW-1185">Reference proteome</keyword>
<name>A0A7Y2LZG1_9MICO</name>
<dbReference type="AlphaFoldDB" id="A0A7Y2LZG1"/>
<comment type="caution">
    <text evidence="2">The sequence shown here is derived from an EMBL/GenBank/DDBJ whole genome shotgun (WGS) entry which is preliminary data.</text>
</comment>